<keyword evidence="7" id="KW-0520">NAD</keyword>
<evidence type="ECO:0000313" key="12">
    <source>
        <dbReference type="Proteomes" id="UP000000709"/>
    </source>
</evidence>
<dbReference type="PROSITE" id="PS01136">
    <property type="entry name" value="UPF0034"/>
    <property type="match status" value="1"/>
</dbReference>
<evidence type="ECO:0000313" key="11">
    <source>
        <dbReference type="EMBL" id="EGW32771.1"/>
    </source>
</evidence>
<dbReference type="GO" id="GO:0005737">
    <property type="term" value="C:cytoplasm"/>
    <property type="evidence" value="ECO:0007669"/>
    <property type="project" value="TreeGrafter"/>
</dbReference>
<name>G3AM66_SPAPN</name>
<reference evidence="11 12" key="1">
    <citation type="journal article" date="2011" name="Proc. Natl. Acad. Sci. U.S.A.">
        <title>Comparative genomics of xylose-fermenting fungi for enhanced biofuel production.</title>
        <authorList>
            <person name="Wohlbach D.J."/>
            <person name="Kuo A."/>
            <person name="Sato T.K."/>
            <person name="Potts K.M."/>
            <person name="Salamov A.A."/>
            <person name="LaButti K.M."/>
            <person name="Sun H."/>
            <person name="Clum A."/>
            <person name="Pangilinan J.L."/>
            <person name="Lindquist E.A."/>
            <person name="Lucas S."/>
            <person name="Lapidus A."/>
            <person name="Jin M."/>
            <person name="Gunawan C."/>
            <person name="Balan V."/>
            <person name="Dale B.E."/>
            <person name="Jeffries T.W."/>
            <person name="Zinkel R."/>
            <person name="Barry K.W."/>
            <person name="Grigoriev I.V."/>
            <person name="Gasch A.P."/>
        </authorList>
    </citation>
    <scope>NUCLEOTIDE SEQUENCE [LARGE SCALE GENOMIC DNA]</scope>
    <source>
        <strain evidence="12">NRRL Y-27907 / 11-Y1</strain>
    </source>
</reference>
<comment type="catalytic activity">
    <reaction evidence="8">
        <text>a 5,6-dihydrouridine in mRNA + NAD(+) = a uridine in mRNA + NADH + H(+)</text>
        <dbReference type="Rhea" id="RHEA:69851"/>
        <dbReference type="Rhea" id="RHEA-COMP:14658"/>
        <dbReference type="Rhea" id="RHEA-COMP:17789"/>
        <dbReference type="ChEBI" id="CHEBI:15378"/>
        <dbReference type="ChEBI" id="CHEBI:57540"/>
        <dbReference type="ChEBI" id="CHEBI:57945"/>
        <dbReference type="ChEBI" id="CHEBI:65315"/>
        <dbReference type="ChEBI" id="CHEBI:74443"/>
    </reaction>
    <physiologicalReaction direction="right-to-left" evidence="8">
        <dbReference type="Rhea" id="RHEA:69853"/>
    </physiologicalReaction>
</comment>
<dbReference type="GO" id="GO:0102264">
    <property type="term" value="F:tRNA-dihydrouridine20 synthase activity"/>
    <property type="evidence" value="ECO:0007669"/>
    <property type="project" value="EnsemblFungi"/>
</dbReference>
<keyword evidence="6" id="KW-0560">Oxidoreductase</keyword>
<evidence type="ECO:0000259" key="10">
    <source>
        <dbReference type="Pfam" id="PF01207"/>
    </source>
</evidence>
<dbReference type="GO" id="GO:0006397">
    <property type="term" value="P:mRNA processing"/>
    <property type="evidence" value="ECO:0007669"/>
    <property type="project" value="UniProtKB-KW"/>
</dbReference>
<dbReference type="PANTHER" id="PTHR45936">
    <property type="entry name" value="TRNA-DIHYDROURIDINE(20) SYNTHASE [NAD(P)+]-LIKE"/>
    <property type="match status" value="1"/>
</dbReference>
<proteinExistence type="predicted"/>
<dbReference type="eggNOG" id="KOG2334">
    <property type="taxonomic scope" value="Eukaryota"/>
</dbReference>
<protein>
    <recommendedName>
        <fullName evidence="10">DUS-like FMN-binding domain-containing protein</fullName>
    </recommendedName>
</protein>
<dbReference type="InParanoid" id="G3AM66"/>
<comment type="cofactor">
    <cofactor evidence="1">
        <name>FMN</name>
        <dbReference type="ChEBI" id="CHEBI:58210"/>
    </cofactor>
</comment>
<dbReference type="HOGENOM" id="CLU_013299_3_2_1"/>
<dbReference type="OrthoDB" id="10262250at2759"/>
<evidence type="ECO:0000256" key="9">
    <source>
        <dbReference type="ARBA" id="ARBA00049447"/>
    </source>
</evidence>
<organism evidence="12">
    <name type="scientific">Spathaspora passalidarum (strain NRRL Y-27907 / 11-Y1)</name>
    <dbReference type="NCBI Taxonomy" id="619300"/>
    <lineage>
        <taxon>Eukaryota</taxon>
        <taxon>Fungi</taxon>
        <taxon>Dikarya</taxon>
        <taxon>Ascomycota</taxon>
        <taxon>Saccharomycotina</taxon>
        <taxon>Pichiomycetes</taxon>
        <taxon>Debaryomycetaceae</taxon>
        <taxon>Spathaspora</taxon>
    </lineage>
</organism>
<gene>
    <name evidence="11" type="ORF">SPAPADRAFT_60124</name>
</gene>
<dbReference type="InterPro" id="IPR035587">
    <property type="entry name" value="DUS-like_FMN-bd"/>
</dbReference>
<keyword evidence="3" id="KW-0288">FMN</keyword>
<keyword evidence="5" id="KW-0819">tRNA processing</keyword>
<dbReference type="Gene3D" id="3.20.20.70">
    <property type="entry name" value="Aldolase class I"/>
    <property type="match status" value="1"/>
</dbReference>
<dbReference type="InterPro" id="IPR013785">
    <property type="entry name" value="Aldolase_TIM"/>
</dbReference>
<keyword evidence="2" id="KW-0285">Flavoprotein</keyword>
<dbReference type="FunCoup" id="G3AM66">
    <property type="interactions" value="825"/>
</dbReference>
<accession>G3AM66</accession>
<dbReference type="AlphaFoldDB" id="G3AM66"/>
<feature type="domain" description="DUS-like FMN-binding" evidence="10">
    <location>
        <begin position="32"/>
        <end position="287"/>
    </location>
</feature>
<evidence type="ECO:0000256" key="4">
    <source>
        <dbReference type="ARBA" id="ARBA00022664"/>
    </source>
</evidence>
<dbReference type="GeneID" id="18873227"/>
<dbReference type="RefSeq" id="XP_007374286.1">
    <property type="nucleotide sequence ID" value="XM_007374224.1"/>
</dbReference>
<dbReference type="GO" id="GO:0050660">
    <property type="term" value="F:flavin adenine dinucleotide binding"/>
    <property type="evidence" value="ECO:0007669"/>
    <property type="project" value="InterPro"/>
</dbReference>
<keyword evidence="12" id="KW-1185">Reference proteome</keyword>
<evidence type="ECO:0000256" key="7">
    <source>
        <dbReference type="ARBA" id="ARBA00023027"/>
    </source>
</evidence>
<comment type="catalytic activity">
    <reaction evidence="9">
        <text>a 5,6-dihydrouridine in mRNA + NADP(+) = a uridine in mRNA + NADPH + H(+)</text>
        <dbReference type="Rhea" id="RHEA:69855"/>
        <dbReference type="Rhea" id="RHEA-COMP:14658"/>
        <dbReference type="Rhea" id="RHEA-COMP:17789"/>
        <dbReference type="ChEBI" id="CHEBI:15378"/>
        <dbReference type="ChEBI" id="CHEBI:57783"/>
        <dbReference type="ChEBI" id="CHEBI:58349"/>
        <dbReference type="ChEBI" id="CHEBI:65315"/>
        <dbReference type="ChEBI" id="CHEBI:74443"/>
    </reaction>
    <physiologicalReaction direction="right-to-left" evidence="9">
        <dbReference type="Rhea" id="RHEA:69857"/>
    </physiologicalReaction>
</comment>
<evidence type="ECO:0000256" key="8">
    <source>
        <dbReference type="ARBA" id="ARBA00048342"/>
    </source>
</evidence>
<dbReference type="EMBL" id="GL996501">
    <property type="protein sequence ID" value="EGW32771.1"/>
    <property type="molecule type" value="Genomic_DNA"/>
</dbReference>
<dbReference type="PANTHER" id="PTHR45936:SF1">
    <property type="entry name" value="TRNA-DIHYDROURIDINE(20) SYNTHASE [NAD(P)+]-LIKE"/>
    <property type="match status" value="1"/>
</dbReference>
<dbReference type="CDD" id="cd02801">
    <property type="entry name" value="DUS_like_FMN"/>
    <property type="match status" value="1"/>
</dbReference>
<dbReference type="KEGG" id="spaa:SPAPADRAFT_60124"/>
<dbReference type="InterPro" id="IPR052582">
    <property type="entry name" value="tRNA-DUS-like"/>
</dbReference>
<evidence type="ECO:0000256" key="6">
    <source>
        <dbReference type="ARBA" id="ARBA00023002"/>
    </source>
</evidence>
<dbReference type="SUPFAM" id="SSF51395">
    <property type="entry name" value="FMN-linked oxidoreductases"/>
    <property type="match status" value="1"/>
</dbReference>
<evidence type="ECO:0000256" key="5">
    <source>
        <dbReference type="ARBA" id="ARBA00022694"/>
    </source>
</evidence>
<dbReference type="InterPro" id="IPR018517">
    <property type="entry name" value="tRNA_hU_synthase_CS"/>
</dbReference>
<keyword evidence="4" id="KW-0507">mRNA processing</keyword>
<dbReference type="STRING" id="619300.G3AM66"/>
<dbReference type="Proteomes" id="UP000000709">
    <property type="component" value="Unassembled WGS sequence"/>
</dbReference>
<evidence type="ECO:0000256" key="2">
    <source>
        <dbReference type="ARBA" id="ARBA00022630"/>
    </source>
</evidence>
<evidence type="ECO:0000256" key="3">
    <source>
        <dbReference type="ARBA" id="ARBA00022643"/>
    </source>
</evidence>
<evidence type="ECO:0000256" key="1">
    <source>
        <dbReference type="ARBA" id="ARBA00001917"/>
    </source>
</evidence>
<sequence>MLNYASKICLAPMVRSGELPIRLVSLKYGCDLVWTPEIVDKKLITCVRTVNPSLGTIDYIESKNQSLTFRKHPLEDGKLVLQLGSSNADLAVEAGLKVINDVDGIDLNCGCPKHFSIHSGMGAALLRTPDVLCEILTALVEKVGRPNNKPISCKIRLLPEFEETKTLVERICATGISNLTIHCRTPIMRNRQDPIWNYLPKLIPIIQDSGVNVIINGNMQGVKDLASLQTAMKNDQVGIMIAEAAEANPSVFSEAPRLQKQIVKDVFEACKKYHSFSGSKFLIQNMVHGKSKYYQELCRTKTFADMEVLIERIIDDTEDAKMNRITNRNSQKFNSYTLEEYNEHMNKRGVLMHQFFDNWREEEMLKRLNDDPKKEVKRVKVNSVDVNKRVKIAS</sequence>
<dbReference type="Pfam" id="PF01207">
    <property type="entry name" value="Dus"/>
    <property type="match status" value="1"/>
</dbReference>
<dbReference type="OMA" id="DESYTMT"/>